<dbReference type="GO" id="GO:0046872">
    <property type="term" value="F:metal ion binding"/>
    <property type="evidence" value="ECO:0007669"/>
    <property type="project" value="UniProtKB-KW"/>
</dbReference>
<dbReference type="Proteomes" id="UP000198612">
    <property type="component" value="Unassembled WGS sequence"/>
</dbReference>
<dbReference type="Gene3D" id="3.40.630.10">
    <property type="entry name" value="Zn peptidases"/>
    <property type="match status" value="1"/>
</dbReference>
<feature type="binding site" evidence="3">
    <location>
        <position position="80"/>
    </location>
    <ligand>
        <name>Zn(2+)</name>
        <dbReference type="ChEBI" id="CHEBI:29105"/>
        <label>1</label>
    </ligand>
</feature>
<dbReference type="Proteomes" id="UP000199519">
    <property type="component" value="Unassembled WGS sequence"/>
</dbReference>
<evidence type="ECO:0000313" key="9">
    <source>
        <dbReference type="Proteomes" id="UP000198945"/>
    </source>
</evidence>
<accession>A0A1G8M3Y7</accession>
<dbReference type="Pfam" id="PF01546">
    <property type="entry name" value="Peptidase_M20"/>
    <property type="match status" value="1"/>
</dbReference>
<evidence type="ECO:0000313" key="10">
    <source>
        <dbReference type="Proteomes" id="UP000199519"/>
    </source>
</evidence>
<evidence type="ECO:0000313" key="8">
    <source>
        <dbReference type="Proteomes" id="UP000198612"/>
    </source>
</evidence>
<reference evidence="8 10" key="2">
    <citation type="submission" date="2016-10" db="EMBL/GenBank/DDBJ databases">
        <authorList>
            <person name="Varghese N."/>
            <person name="Submissions S."/>
        </authorList>
    </citation>
    <scope>NUCLEOTIDE SEQUENCE [LARGE SCALE GENOMIC DNA]</scope>
    <source>
        <strain evidence="5 10">WG2</strain>
        <strain evidence="7 8">WG5</strain>
    </source>
</reference>
<evidence type="ECO:0000256" key="3">
    <source>
        <dbReference type="PIRSR" id="PIRSR001235-1"/>
    </source>
</evidence>
<dbReference type="RefSeq" id="WP_089716801.1">
    <property type="nucleotide sequence ID" value="NZ_FNBJ01000004.1"/>
</dbReference>
<reference evidence="6 9" key="1">
    <citation type="submission" date="2016-10" db="EMBL/GenBank/DDBJ databases">
        <authorList>
            <person name="de Groot N.N."/>
        </authorList>
    </citation>
    <scope>NUCLEOTIDE SEQUENCE [LARGE SCALE GENOMIC DNA]</scope>
    <source>
        <strain evidence="6 9">WG7</strain>
    </source>
</reference>
<dbReference type="EMBL" id="FNEH01000010">
    <property type="protein sequence ID" value="SDI62631.1"/>
    <property type="molecule type" value="Genomic_DNA"/>
</dbReference>
<dbReference type="PIRSF" id="PIRSF001235">
    <property type="entry name" value="Amidase_carbamoylase"/>
    <property type="match status" value="1"/>
</dbReference>
<comment type="cofactor">
    <cofactor evidence="3">
        <name>Zn(2+)</name>
        <dbReference type="ChEBI" id="CHEBI:29105"/>
    </cofactor>
    <text evidence="3">Binds 2 Zn(2+) ions per subunit.</text>
</comment>
<gene>
    <name evidence="5" type="ORF">SAMN04488598_10410</name>
    <name evidence="7" type="ORF">SAMN04515652_1059</name>
    <name evidence="6" type="ORF">SAMN04515654_11034</name>
</gene>
<dbReference type="InterPro" id="IPR010158">
    <property type="entry name" value="Amidase_Cbmase"/>
</dbReference>
<dbReference type="CDD" id="cd03884">
    <property type="entry name" value="M20_bAS"/>
    <property type="match status" value="1"/>
</dbReference>
<protein>
    <submittedName>
        <fullName evidence="6">Allantoate deiminase</fullName>
    </submittedName>
</protein>
<feature type="binding site" evidence="3">
    <location>
        <position position="191"/>
    </location>
    <ligand>
        <name>Zn(2+)</name>
        <dbReference type="ChEBI" id="CHEBI:29105"/>
        <label>1</label>
    </ligand>
</feature>
<dbReference type="EMBL" id="FOHG01000005">
    <property type="protein sequence ID" value="SES75238.1"/>
    <property type="molecule type" value="Genomic_DNA"/>
</dbReference>
<keyword evidence="2" id="KW-0378">Hydrolase</keyword>
<feature type="binding site" evidence="3">
    <location>
        <position position="383"/>
    </location>
    <ligand>
        <name>Zn(2+)</name>
        <dbReference type="ChEBI" id="CHEBI:29105"/>
        <label>2</label>
    </ligand>
</feature>
<evidence type="ECO:0000313" key="6">
    <source>
        <dbReference type="EMBL" id="SDI62631.1"/>
    </source>
</evidence>
<dbReference type="InterPro" id="IPR011650">
    <property type="entry name" value="Peptidase_M20_dimer"/>
</dbReference>
<dbReference type="Proteomes" id="UP000198945">
    <property type="component" value="Unassembled WGS sequence"/>
</dbReference>
<feature type="binding site" evidence="3">
    <location>
        <position position="91"/>
    </location>
    <ligand>
        <name>Zn(2+)</name>
        <dbReference type="ChEBI" id="CHEBI:29105"/>
        <label>1</label>
    </ligand>
</feature>
<comment type="similarity">
    <text evidence="1">Belongs to the peptidase M20 family.</text>
</comment>
<dbReference type="NCBIfam" id="NF006771">
    <property type="entry name" value="PRK09290.1-5"/>
    <property type="match status" value="1"/>
</dbReference>
<dbReference type="PANTHER" id="PTHR32494:SF5">
    <property type="entry name" value="ALLANTOATE AMIDOHYDROLASE"/>
    <property type="match status" value="1"/>
</dbReference>
<dbReference type="InterPro" id="IPR036264">
    <property type="entry name" value="Bact_exopeptidase_dim_dom"/>
</dbReference>
<organism evidence="6 9">
    <name type="scientific">Halanaerobium congolense</name>
    <dbReference type="NCBI Taxonomy" id="54121"/>
    <lineage>
        <taxon>Bacteria</taxon>
        <taxon>Bacillati</taxon>
        <taxon>Bacillota</taxon>
        <taxon>Clostridia</taxon>
        <taxon>Halanaerobiales</taxon>
        <taxon>Halanaerobiaceae</taxon>
        <taxon>Halanaerobium</taxon>
    </lineage>
</organism>
<dbReference type="AlphaFoldDB" id="A0A1G8M3Y7"/>
<dbReference type="SUPFAM" id="SSF55031">
    <property type="entry name" value="Bacterial exopeptidase dimerisation domain"/>
    <property type="match status" value="1"/>
</dbReference>
<dbReference type="Pfam" id="PF07687">
    <property type="entry name" value="M20_dimer"/>
    <property type="match status" value="1"/>
</dbReference>
<keyword evidence="3" id="KW-0862">Zinc</keyword>
<feature type="binding site" evidence="3">
    <location>
        <position position="91"/>
    </location>
    <ligand>
        <name>Zn(2+)</name>
        <dbReference type="ChEBI" id="CHEBI:29105"/>
        <label>2</label>
    </ligand>
</feature>
<dbReference type="EMBL" id="FNBJ01000004">
    <property type="protein sequence ID" value="SDE94946.1"/>
    <property type="molecule type" value="Genomic_DNA"/>
</dbReference>
<proteinExistence type="inferred from homology"/>
<evidence type="ECO:0000256" key="2">
    <source>
        <dbReference type="ARBA" id="ARBA00022801"/>
    </source>
</evidence>
<sequence length="412" mass="45283">MLTKVERIKNDIENLSQFNATPGQGLTRFSLTKEDRAARNYLKNELQKLDVEIYEDAAGSLVARREGTDKDAPVVMVGSHFDSVKNGGNFDGPAGVIMALEILRVLDENDIKSKHPIEFIAMIEEEGGRFGGGVFGSRAMTGQVDYQELLDFKDEAGISMAEAFEDFGFDPKKIKEAERDPKKLKAFIELHIEQGPVLENEGKDVGIVDFIVGINQIRVKVEGRADHAGTTPMDMRKDALSSAAEVISEIKNFAFEAGSGTVATVGSLDVKPGAANIVPAEVEFSVDIRSKELNCIKKVRAEIDQALADIETKYAVDYSVKEMLMVEPVELSAEIFNTFKKESKKLDLNTKEMISGAGHDAMIMAAITDVGLIFVPSKDGRSHTAEEWTDYKDLQKGIELVYHTVLKVGEAE</sequence>
<evidence type="ECO:0000259" key="4">
    <source>
        <dbReference type="Pfam" id="PF07687"/>
    </source>
</evidence>
<keyword evidence="10" id="KW-1185">Reference proteome</keyword>
<feature type="binding site" evidence="3">
    <location>
        <position position="126"/>
    </location>
    <ligand>
        <name>Zn(2+)</name>
        <dbReference type="ChEBI" id="CHEBI:29105"/>
        <label>2</label>
    </ligand>
</feature>
<feature type="domain" description="Peptidase M20 dimerisation" evidence="4">
    <location>
        <begin position="213"/>
        <end position="311"/>
    </location>
</feature>
<evidence type="ECO:0000313" key="5">
    <source>
        <dbReference type="EMBL" id="SDE94946.1"/>
    </source>
</evidence>
<evidence type="ECO:0000256" key="1">
    <source>
        <dbReference type="ARBA" id="ARBA00006153"/>
    </source>
</evidence>
<dbReference type="GO" id="GO:0016813">
    <property type="term" value="F:hydrolase activity, acting on carbon-nitrogen (but not peptide) bonds, in linear amidines"/>
    <property type="evidence" value="ECO:0007669"/>
    <property type="project" value="InterPro"/>
</dbReference>
<dbReference type="NCBIfam" id="TIGR01879">
    <property type="entry name" value="hydantase"/>
    <property type="match status" value="1"/>
</dbReference>
<dbReference type="Gene3D" id="3.30.70.360">
    <property type="match status" value="1"/>
</dbReference>
<evidence type="ECO:0000313" key="7">
    <source>
        <dbReference type="EMBL" id="SES75238.1"/>
    </source>
</evidence>
<dbReference type="SUPFAM" id="SSF53187">
    <property type="entry name" value="Zn-dependent exopeptidases"/>
    <property type="match status" value="1"/>
</dbReference>
<dbReference type="PANTHER" id="PTHR32494">
    <property type="entry name" value="ALLANTOATE DEIMINASE-RELATED"/>
    <property type="match status" value="1"/>
</dbReference>
<dbReference type="InterPro" id="IPR002933">
    <property type="entry name" value="Peptidase_M20"/>
</dbReference>
<name>A0A1G8M3Y7_9FIRM</name>
<keyword evidence="3" id="KW-0479">Metal-binding</keyword>